<organism evidence="1 2">
    <name type="scientific">Niallia hominis</name>
    <dbReference type="NCBI Taxonomy" id="3133173"/>
    <lineage>
        <taxon>Bacteria</taxon>
        <taxon>Bacillati</taxon>
        <taxon>Bacillota</taxon>
        <taxon>Bacilli</taxon>
        <taxon>Bacillales</taxon>
        <taxon>Bacillaceae</taxon>
        <taxon>Niallia</taxon>
    </lineage>
</organism>
<evidence type="ECO:0000313" key="1">
    <source>
        <dbReference type="EMBL" id="MEQ2465678.1"/>
    </source>
</evidence>
<accession>A0ABV1EX62</accession>
<gene>
    <name evidence="1" type="ORF">WMO63_08360</name>
</gene>
<keyword evidence="2" id="KW-1185">Reference proteome</keyword>
<protein>
    <submittedName>
        <fullName evidence="1">YrzI family small protein</fullName>
    </submittedName>
</protein>
<proteinExistence type="predicted"/>
<dbReference type="RefSeq" id="WP_081836693.1">
    <property type="nucleotide sequence ID" value="NZ_JBBMFN010000015.1"/>
</dbReference>
<name>A0ABV1EX62_9BACI</name>
<dbReference type="Pfam" id="PF09501">
    <property type="entry name" value="Bac_small_YrzI"/>
    <property type="match status" value="1"/>
</dbReference>
<dbReference type="EMBL" id="JBBMFN010000015">
    <property type="protein sequence ID" value="MEQ2465678.1"/>
    <property type="molecule type" value="Genomic_DNA"/>
</dbReference>
<dbReference type="InterPro" id="IPR012655">
    <property type="entry name" value="YrzI"/>
</dbReference>
<evidence type="ECO:0000313" key="2">
    <source>
        <dbReference type="Proteomes" id="UP001465426"/>
    </source>
</evidence>
<dbReference type="Proteomes" id="UP001465426">
    <property type="component" value="Unassembled WGS sequence"/>
</dbReference>
<reference evidence="1 2" key="1">
    <citation type="submission" date="2024-03" db="EMBL/GenBank/DDBJ databases">
        <title>Human intestinal bacterial collection.</title>
        <authorList>
            <person name="Pauvert C."/>
            <person name="Hitch T.C.A."/>
            <person name="Clavel T."/>
        </authorList>
    </citation>
    <scope>NUCLEOTIDE SEQUENCE [LARGE SCALE GENOMIC DNA]</scope>
    <source>
        <strain evidence="1 2">CLA-SR-H024</strain>
    </source>
</reference>
<sequence length="46" mass="5706">MTLNMLFFTITIHQKQMTEEEIRHQQIIEEIMEENRRKQLSAVRFL</sequence>
<comment type="caution">
    <text evidence="1">The sequence shown here is derived from an EMBL/GenBank/DDBJ whole genome shotgun (WGS) entry which is preliminary data.</text>
</comment>